<reference evidence="1" key="1">
    <citation type="journal article" date="2015" name="Nature">
        <title>Complex archaea that bridge the gap between prokaryotes and eukaryotes.</title>
        <authorList>
            <person name="Spang A."/>
            <person name="Saw J.H."/>
            <person name="Jorgensen S.L."/>
            <person name="Zaremba-Niedzwiedzka K."/>
            <person name="Martijn J."/>
            <person name="Lind A.E."/>
            <person name="van Eijk R."/>
            <person name="Schleper C."/>
            <person name="Guy L."/>
            <person name="Ettema T.J."/>
        </authorList>
    </citation>
    <scope>NUCLEOTIDE SEQUENCE</scope>
</reference>
<sequence>MGNELFGVRMQYKKRPTFPVAFGPFDKPEDAVRCVVVLAGRDDVLAATIVSNAKGVAND</sequence>
<comment type="caution">
    <text evidence="1">The sequence shown here is derived from an EMBL/GenBank/DDBJ whole genome shotgun (WGS) entry which is preliminary data.</text>
</comment>
<organism evidence="1">
    <name type="scientific">marine sediment metagenome</name>
    <dbReference type="NCBI Taxonomy" id="412755"/>
    <lineage>
        <taxon>unclassified sequences</taxon>
        <taxon>metagenomes</taxon>
        <taxon>ecological metagenomes</taxon>
    </lineage>
</organism>
<dbReference type="AlphaFoldDB" id="A0A0F9WMD0"/>
<accession>A0A0F9WMD0</accession>
<evidence type="ECO:0000313" key="1">
    <source>
        <dbReference type="EMBL" id="KKN79758.1"/>
    </source>
</evidence>
<protein>
    <submittedName>
        <fullName evidence="1">Uncharacterized protein</fullName>
    </submittedName>
</protein>
<dbReference type="EMBL" id="LAZR01000242">
    <property type="protein sequence ID" value="KKN79758.1"/>
    <property type="molecule type" value="Genomic_DNA"/>
</dbReference>
<proteinExistence type="predicted"/>
<name>A0A0F9WMD0_9ZZZZ</name>
<gene>
    <name evidence="1" type="ORF">LCGC14_0336130</name>
</gene>